<comment type="catalytic activity">
    <reaction evidence="4">
        <text>[protein]-peptidylproline (omega=180) = [protein]-peptidylproline (omega=0)</text>
        <dbReference type="Rhea" id="RHEA:16237"/>
        <dbReference type="Rhea" id="RHEA-COMP:10747"/>
        <dbReference type="Rhea" id="RHEA-COMP:10748"/>
        <dbReference type="ChEBI" id="CHEBI:83833"/>
        <dbReference type="ChEBI" id="CHEBI:83834"/>
        <dbReference type="EC" id="5.2.1.8"/>
    </reaction>
</comment>
<reference evidence="7" key="1">
    <citation type="journal article" date="2010" name="Science">
        <title>Plasticity of animal genome architecture unmasked by rapid evolution of a pelagic tunicate.</title>
        <authorList>
            <person name="Denoeud F."/>
            <person name="Henriet S."/>
            <person name="Mungpakdee S."/>
            <person name="Aury J.M."/>
            <person name="Da Silva C."/>
            <person name="Brinkmann H."/>
            <person name="Mikhaleva J."/>
            <person name="Olsen L.C."/>
            <person name="Jubin C."/>
            <person name="Canestro C."/>
            <person name="Bouquet J.M."/>
            <person name="Danks G."/>
            <person name="Poulain J."/>
            <person name="Campsteijn C."/>
            <person name="Adamski M."/>
            <person name="Cross I."/>
            <person name="Yadetie F."/>
            <person name="Muffato M."/>
            <person name="Louis A."/>
            <person name="Butcher S."/>
            <person name="Tsagkogeorga G."/>
            <person name="Konrad A."/>
            <person name="Singh S."/>
            <person name="Jensen M.F."/>
            <person name="Cong E.H."/>
            <person name="Eikeseth-Otteraa H."/>
            <person name="Noel B."/>
            <person name="Anthouard V."/>
            <person name="Porcel B.M."/>
            <person name="Kachouri-Lafond R."/>
            <person name="Nishino A."/>
            <person name="Ugolini M."/>
            <person name="Chourrout P."/>
            <person name="Nishida H."/>
            <person name="Aasland R."/>
            <person name="Huzurbazar S."/>
            <person name="Westhof E."/>
            <person name="Delsuc F."/>
            <person name="Lehrach H."/>
            <person name="Reinhardt R."/>
            <person name="Weissenbach J."/>
            <person name="Roy S.W."/>
            <person name="Artiguenave F."/>
            <person name="Postlethwait J.H."/>
            <person name="Manak J.R."/>
            <person name="Thompson E.M."/>
            <person name="Jaillon O."/>
            <person name="Du Pasquier L."/>
            <person name="Boudinot P."/>
            <person name="Liberles D.A."/>
            <person name="Volff J.N."/>
            <person name="Philippe H."/>
            <person name="Lenhard B."/>
            <person name="Roest Crollius H."/>
            <person name="Wincker P."/>
            <person name="Chourrout D."/>
        </authorList>
    </citation>
    <scope>NUCLEOTIDE SEQUENCE [LARGE SCALE GENOMIC DNA]</scope>
</reference>
<sequence length="525" mass="60613">MLGDSSDEDLGEDLNALDLNLDFKHAAASQERFERLFFPKNFPGTDGGVRITKESVNEDGHGLTVAAAMSQERDRMKELAERYGGEIPCNPLGQLEIIEIGGGSCLTGLEEALMHMTRGSQHFVILSPEWGYGRWGLLPLIPGNATLVFQIQVRYIHYELEDRFLRMPMRQRREVPLKAVMATCKRLKIKAKTFFEKASDALRRIDTNTGEESINRAKNRFDYSGAERAGETLETAVQILVRAVVKNMEEEIEVKKFLIYLHADACLAYKKAKPSLLHKAIENGERCLAIFDEIKELYRDDETKIQQFLEQFYKKLNKTRSNLMEVYSRDTYKYHVAALQTYQDFEAELHHQEDDIPYTQYINKKERENFSKMRKLIEDRKDRWLERQEEGDTEPEPSSDEENGAVRGKEAKHFKRLKPKGLTLEKAIEELNKEDQEKPDHVVPGGSYPYYKNTIDLFTTKEDNDMMFSHHFTSRCAVQFLVVYGDLKGLFCFKRKSKIGEKEITNLVIAKDAELSEKKGFLKAD</sequence>
<feature type="domain" description="PPIase FKBP-type" evidence="6">
    <location>
        <begin position="98"/>
        <end position="157"/>
    </location>
</feature>
<keyword evidence="3" id="KW-0802">TPR repeat</keyword>
<dbReference type="SUPFAM" id="SSF54534">
    <property type="entry name" value="FKBP-like"/>
    <property type="match status" value="1"/>
</dbReference>
<evidence type="ECO:0000256" key="4">
    <source>
        <dbReference type="PROSITE-ProRule" id="PRU00277"/>
    </source>
</evidence>
<evidence type="ECO:0000256" key="5">
    <source>
        <dbReference type="SAM" id="MobiDB-lite"/>
    </source>
</evidence>
<gene>
    <name evidence="7" type="ORF">GSOID_T00010717001</name>
</gene>
<keyword evidence="4" id="KW-0413">Isomerase</keyword>
<dbReference type="Gene3D" id="3.10.50.40">
    <property type="match status" value="1"/>
</dbReference>
<keyword evidence="2" id="KW-0677">Repeat</keyword>
<dbReference type="InterPro" id="IPR001179">
    <property type="entry name" value="PPIase_FKBP_dom"/>
</dbReference>
<dbReference type="InterPro" id="IPR046357">
    <property type="entry name" value="PPIase_dom_sf"/>
</dbReference>
<dbReference type="Proteomes" id="UP000001307">
    <property type="component" value="Unassembled WGS sequence"/>
</dbReference>
<name>E4XGV2_OIKDI</name>
<dbReference type="OrthoDB" id="8116123at2759"/>
<dbReference type="PANTHER" id="PTHR46674:SF1">
    <property type="entry name" value="INACTIVE PEPTIDYL-PROLYL CIS-TRANS ISOMERASE FKBP6"/>
    <property type="match status" value="1"/>
</dbReference>
<dbReference type="PROSITE" id="PS50059">
    <property type="entry name" value="FKBP_PPIASE"/>
    <property type="match status" value="1"/>
</dbReference>
<keyword evidence="4" id="KW-0697">Rotamase</keyword>
<evidence type="ECO:0000313" key="7">
    <source>
        <dbReference type="EMBL" id="CBY09900.1"/>
    </source>
</evidence>
<protein>
    <recommendedName>
        <fullName evidence="4">peptidylprolyl isomerase</fullName>
        <ecNumber evidence="4">5.2.1.8</ecNumber>
    </recommendedName>
</protein>
<evidence type="ECO:0000256" key="1">
    <source>
        <dbReference type="ARBA" id="ARBA00009648"/>
    </source>
</evidence>
<dbReference type="InterPro" id="IPR042282">
    <property type="entry name" value="FKBP6/shu"/>
</dbReference>
<evidence type="ECO:0000256" key="3">
    <source>
        <dbReference type="ARBA" id="ARBA00022803"/>
    </source>
</evidence>
<keyword evidence="8" id="KW-1185">Reference proteome</keyword>
<accession>E4XGV2</accession>
<feature type="region of interest" description="Disordered" evidence="5">
    <location>
        <begin position="385"/>
        <end position="410"/>
    </location>
</feature>
<dbReference type="PANTHER" id="PTHR46674">
    <property type="entry name" value="INACTIVE PEPTIDYL-PROLYL CIS-TRANS ISOMERASE FKBP6"/>
    <property type="match status" value="1"/>
</dbReference>
<proteinExistence type="inferred from homology"/>
<organism evidence="7">
    <name type="scientific">Oikopleura dioica</name>
    <name type="common">Tunicate</name>
    <dbReference type="NCBI Taxonomy" id="34765"/>
    <lineage>
        <taxon>Eukaryota</taxon>
        <taxon>Metazoa</taxon>
        <taxon>Chordata</taxon>
        <taxon>Tunicata</taxon>
        <taxon>Appendicularia</taxon>
        <taxon>Copelata</taxon>
        <taxon>Oikopleuridae</taxon>
        <taxon>Oikopleura</taxon>
    </lineage>
</organism>
<dbReference type="GO" id="GO:0003755">
    <property type="term" value="F:peptidyl-prolyl cis-trans isomerase activity"/>
    <property type="evidence" value="ECO:0007669"/>
    <property type="project" value="UniProtKB-KW"/>
</dbReference>
<evidence type="ECO:0000313" key="8">
    <source>
        <dbReference type="Proteomes" id="UP000001307"/>
    </source>
</evidence>
<dbReference type="EMBL" id="FN653049">
    <property type="protein sequence ID" value="CBY09900.1"/>
    <property type="molecule type" value="Genomic_DNA"/>
</dbReference>
<comment type="similarity">
    <text evidence="1">Belongs to the FKBP6 family.</text>
</comment>
<feature type="compositionally biased region" description="Acidic residues" evidence="5">
    <location>
        <begin position="391"/>
        <end position="403"/>
    </location>
</feature>
<dbReference type="InParanoid" id="E4XGV2"/>
<dbReference type="Pfam" id="PF00254">
    <property type="entry name" value="FKBP_C"/>
    <property type="match status" value="1"/>
</dbReference>
<evidence type="ECO:0000259" key="6">
    <source>
        <dbReference type="PROSITE" id="PS50059"/>
    </source>
</evidence>
<dbReference type="AlphaFoldDB" id="E4XGV2"/>
<dbReference type="EC" id="5.2.1.8" evidence="4"/>
<evidence type="ECO:0000256" key="2">
    <source>
        <dbReference type="ARBA" id="ARBA00022737"/>
    </source>
</evidence>